<feature type="region of interest" description="Disordered" evidence="1">
    <location>
        <begin position="87"/>
        <end position="110"/>
    </location>
</feature>
<proteinExistence type="predicted"/>
<reference evidence="2 3" key="1">
    <citation type="submission" date="2020-01" db="EMBL/GenBank/DDBJ databases">
        <authorList>
            <consortium name="DOE Joint Genome Institute"/>
            <person name="Haridas S."/>
            <person name="Albert R."/>
            <person name="Binder M."/>
            <person name="Bloem J."/>
            <person name="Labutti K."/>
            <person name="Salamov A."/>
            <person name="Andreopoulos B."/>
            <person name="Baker S.E."/>
            <person name="Barry K."/>
            <person name="Bills G."/>
            <person name="Bluhm B.H."/>
            <person name="Cannon C."/>
            <person name="Castanera R."/>
            <person name="Culley D.E."/>
            <person name="Daum C."/>
            <person name="Ezra D."/>
            <person name="Gonzalez J.B."/>
            <person name="Henrissat B."/>
            <person name="Kuo A."/>
            <person name="Liang C."/>
            <person name="Lipzen A."/>
            <person name="Lutzoni F."/>
            <person name="Magnuson J."/>
            <person name="Mondo S."/>
            <person name="Nolan M."/>
            <person name="Ohm R."/>
            <person name="Pangilinan J."/>
            <person name="Park H.-J.H."/>
            <person name="Ramirez L."/>
            <person name="Alfaro M."/>
            <person name="Sun H."/>
            <person name="Tritt A."/>
            <person name="Yoshinaga Y."/>
            <person name="Zwiers L.-H.L."/>
            <person name="Turgeon B.G."/>
            <person name="Goodwin S.B."/>
            <person name="Spatafora J.W."/>
            <person name="Crous P.W."/>
            <person name="Grigoriev I.V."/>
        </authorList>
    </citation>
    <scope>NUCLEOTIDE SEQUENCE [LARGE SCALE GENOMIC DNA]</scope>
    <source>
        <strain evidence="2 3">CBS 611.86</strain>
    </source>
</reference>
<evidence type="ECO:0000313" key="2">
    <source>
        <dbReference type="EMBL" id="KAF2876384.1"/>
    </source>
</evidence>
<dbReference type="Proteomes" id="UP000481861">
    <property type="component" value="Unassembled WGS sequence"/>
</dbReference>
<name>A0A7C8MT85_9PLEO</name>
<comment type="caution">
    <text evidence="2">The sequence shown here is derived from an EMBL/GenBank/DDBJ whole genome shotgun (WGS) entry which is preliminary data.</text>
</comment>
<accession>A0A7C8MT85</accession>
<dbReference type="AlphaFoldDB" id="A0A7C8MT85"/>
<dbReference type="EMBL" id="JAADJZ010000003">
    <property type="protein sequence ID" value="KAF2876384.1"/>
    <property type="molecule type" value="Genomic_DNA"/>
</dbReference>
<sequence>MGPWIGAGELVVYCSGSSAGWAWVLSLFGNKVVPFTWNGENVGSLRPFTENRRSSIAILSIPRAHRVCGVARSGRSEKVHGLAMLSRDSSKEGLSSGTCSPMPGRRPATRSVWPRTKVRNFNSRGRHWLDYPSTCASIRVD</sequence>
<keyword evidence="3" id="KW-1185">Reference proteome</keyword>
<evidence type="ECO:0000313" key="3">
    <source>
        <dbReference type="Proteomes" id="UP000481861"/>
    </source>
</evidence>
<protein>
    <submittedName>
        <fullName evidence="2">Uncharacterized protein</fullName>
    </submittedName>
</protein>
<organism evidence="2 3">
    <name type="scientific">Massariosphaeria phaeospora</name>
    <dbReference type="NCBI Taxonomy" id="100035"/>
    <lineage>
        <taxon>Eukaryota</taxon>
        <taxon>Fungi</taxon>
        <taxon>Dikarya</taxon>
        <taxon>Ascomycota</taxon>
        <taxon>Pezizomycotina</taxon>
        <taxon>Dothideomycetes</taxon>
        <taxon>Pleosporomycetidae</taxon>
        <taxon>Pleosporales</taxon>
        <taxon>Pleosporales incertae sedis</taxon>
        <taxon>Massariosphaeria</taxon>
    </lineage>
</organism>
<evidence type="ECO:0000256" key="1">
    <source>
        <dbReference type="SAM" id="MobiDB-lite"/>
    </source>
</evidence>
<gene>
    <name evidence="2" type="ORF">BDV95DRAFT_590510</name>
</gene>